<protein>
    <recommendedName>
        <fullName evidence="4">Vacuolar protein sorting-associated protein 62</fullName>
    </recommendedName>
</protein>
<feature type="region of interest" description="Disordered" evidence="1">
    <location>
        <begin position="589"/>
        <end position="610"/>
    </location>
</feature>
<dbReference type="Proteomes" id="UP000824469">
    <property type="component" value="Unassembled WGS sequence"/>
</dbReference>
<evidence type="ECO:0000313" key="2">
    <source>
        <dbReference type="EMBL" id="KAH9305635.1"/>
    </source>
</evidence>
<dbReference type="PANTHER" id="PTHR48173:SF2">
    <property type="entry name" value="VACUOLAR PROTEIN SORTING-ASSOCIATED PROTEIN 62"/>
    <property type="match status" value="1"/>
</dbReference>
<reference evidence="2 3" key="1">
    <citation type="journal article" date="2021" name="Nat. Plants">
        <title>The Taxus genome provides insights into paclitaxel biosynthesis.</title>
        <authorList>
            <person name="Xiong X."/>
            <person name="Gou J."/>
            <person name="Liao Q."/>
            <person name="Li Y."/>
            <person name="Zhou Q."/>
            <person name="Bi G."/>
            <person name="Li C."/>
            <person name="Du R."/>
            <person name="Wang X."/>
            <person name="Sun T."/>
            <person name="Guo L."/>
            <person name="Liang H."/>
            <person name="Lu P."/>
            <person name="Wu Y."/>
            <person name="Zhang Z."/>
            <person name="Ro D.K."/>
            <person name="Shang Y."/>
            <person name="Huang S."/>
            <person name="Yan J."/>
        </authorList>
    </citation>
    <scope>NUCLEOTIDE SEQUENCE [LARGE SCALE GENOMIC DNA]</scope>
    <source>
        <strain evidence="2">Ta-2019</strain>
    </source>
</reference>
<evidence type="ECO:0000313" key="3">
    <source>
        <dbReference type="Proteomes" id="UP000824469"/>
    </source>
</evidence>
<name>A0AA38FKD7_TAXCH</name>
<comment type="caution">
    <text evidence="2">The sequence shown here is derived from an EMBL/GenBank/DDBJ whole genome shotgun (WGS) entry which is preliminary data.</text>
</comment>
<dbReference type="PANTHER" id="PTHR48173">
    <property type="entry name" value="GNK2-HOMOLOGOUS DOMAIN-CONTAINING PROTEIN"/>
    <property type="match status" value="1"/>
</dbReference>
<dbReference type="EMBL" id="JAHRHJ020000008">
    <property type="protein sequence ID" value="KAH9305635.1"/>
    <property type="molecule type" value="Genomic_DNA"/>
</dbReference>
<sequence>MFGNSTSSSSVWFCWGKRNRESVLMRPRLPTSTQCPFRLPLPLPSWPPGSGFASGKICLGEIEVSQVSTLEKIWSCNEGGKDDQGASFYKPVEIPTGYFTLGHYGQPNSSPPQGWVLVAKESTDSGKLLCECEKEILALDAPSTSVLSDHKCEQTCCARGLRPALAKPLNYNLVWSSVTWPGRQDGYAYFWLPYPSDGYKAMGIVVTNTRNKPSVEEVRCVRSDLTDSCQSNGLIWSTDTSSPKFPFCVGNIRPNHRGIEGGGVSTGTFYCSNSWIPGNSIPVACLKNIDFNHSAMPNLGQIHALVSHYGPTVFFHPDEIYFPSSVSWFFENGALLCKRGVEIPEFIATNGSNLPPGGSNDGKYWLDLPADGRSNKVKRGNLESAEVYVHVKPAFGGTFTDIAMWVFCPFNGPATAKIGLLNLPLSRIGEHVCDWEHFTLRLSNFTGELWRIYFSQHSGGEWVNTSDLEYIAGNKAVVYSSKSGHASFPRAGNFLQGDKKLGIGIRNDAARSKFSLDTSKHYKIIAAKYLSMLGANDIPSEPHWLQYMREWGPTIKYNSQAEVDKILRLLPRKLRRKIEVIFNKLPNEVLGEEGPTGPKEKNNWEGDERG</sequence>
<evidence type="ECO:0008006" key="4">
    <source>
        <dbReference type="Google" id="ProtNLM"/>
    </source>
</evidence>
<dbReference type="InterPro" id="IPR009291">
    <property type="entry name" value="Vps62"/>
</dbReference>
<organism evidence="2 3">
    <name type="scientific">Taxus chinensis</name>
    <name type="common">Chinese yew</name>
    <name type="synonym">Taxus wallichiana var. chinensis</name>
    <dbReference type="NCBI Taxonomy" id="29808"/>
    <lineage>
        <taxon>Eukaryota</taxon>
        <taxon>Viridiplantae</taxon>
        <taxon>Streptophyta</taxon>
        <taxon>Embryophyta</taxon>
        <taxon>Tracheophyta</taxon>
        <taxon>Spermatophyta</taxon>
        <taxon>Pinopsida</taxon>
        <taxon>Pinidae</taxon>
        <taxon>Conifers II</taxon>
        <taxon>Cupressales</taxon>
        <taxon>Taxaceae</taxon>
        <taxon>Taxus</taxon>
    </lineage>
</organism>
<proteinExistence type="predicted"/>
<feature type="compositionally biased region" description="Basic and acidic residues" evidence="1">
    <location>
        <begin position="598"/>
        <end position="610"/>
    </location>
</feature>
<accession>A0AA38FKD7</accession>
<dbReference type="AlphaFoldDB" id="A0AA38FKD7"/>
<gene>
    <name evidence="2" type="ORF">KI387_010039</name>
</gene>
<keyword evidence="3" id="KW-1185">Reference proteome</keyword>
<dbReference type="Pfam" id="PF06101">
    <property type="entry name" value="Vps62"/>
    <property type="match status" value="1"/>
</dbReference>
<evidence type="ECO:0000256" key="1">
    <source>
        <dbReference type="SAM" id="MobiDB-lite"/>
    </source>
</evidence>
<dbReference type="OMA" id="GYIWMPN"/>